<keyword evidence="6" id="KW-1185">Reference proteome</keyword>
<comment type="similarity">
    <text evidence="1 2">Belongs to the multi antimicrobial extrusion (MATE) (TC 2.A.66.1) family.</text>
</comment>
<dbReference type="GO" id="GO:0015297">
    <property type="term" value="F:antiporter activity"/>
    <property type="evidence" value="ECO:0007669"/>
    <property type="project" value="InterPro"/>
</dbReference>
<dbReference type="OMA" id="KTMWVVA"/>
<dbReference type="STRING" id="283909.R7TGB3"/>
<dbReference type="AlphaFoldDB" id="R7TGB3"/>
<feature type="transmembrane region" description="Helical" evidence="2">
    <location>
        <begin position="207"/>
        <end position="227"/>
    </location>
</feature>
<feature type="transmembrane region" description="Helical" evidence="2">
    <location>
        <begin position="404"/>
        <end position="424"/>
    </location>
</feature>
<feature type="transmembrane region" description="Helical" evidence="2">
    <location>
        <begin position="431"/>
        <end position="450"/>
    </location>
</feature>
<feature type="transmembrane region" description="Helical" evidence="2">
    <location>
        <begin position="372"/>
        <end position="392"/>
    </location>
</feature>
<evidence type="ECO:0000256" key="3">
    <source>
        <dbReference type="SAM" id="MobiDB-lite"/>
    </source>
</evidence>
<name>R7TGB3_CAPTE</name>
<reference evidence="5" key="3">
    <citation type="submission" date="2015-06" db="UniProtKB">
        <authorList>
            <consortium name="EnsemblMetazoa"/>
        </authorList>
    </citation>
    <scope>IDENTIFICATION</scope>
</reference>
<organism evidence="4">
    <name type="scientific">Capitella teleta</name>
    <name type="common">Polychaete worm</name>
    <dbReference type="NCBI Taxonomy" id="283909"/>
    <lineage>
        <taxon>Eukaryota</taxon>
        <taxon>Metazoa</taxon>
        <taxon>Spiralia</taxon>
        <taxon>Lophotrochozoa</taxon>
        <taxon>Annelida</taxon>
        <taxon>Polychaeta</taxon>
        <taxon>Sedentaria</taxon>
        <taxon>Scolecida</taxon>
        <taxon>Capitellidae</taxon>
        <taxon>Capitella</taxon>
    </lineage>
</organism>
<dbReference type="OrthoDB" id="2126698at2759"/>
<evidence type="ECO:0000313" key="6">
    <source>
        <dbReference type="Proteomes" id="UP000014760"/>
    </source>
</evidence>
<dbReference type="EnsemblMetazoa" id="CapteT186894">
    <property type="protein sequence ID" value="CapteP186894"/>
    <property type="gene ID" value="CapteG186894"/>
</dbReference>
<feature type="transmembrane region" description="Helical" evidence="2">
    <location>
        <begin position="239"/>
        <end position="262"/>
    </location>
</feature>
<protein>
    <recommendedName>
        <fullName evidence="2">Multidrug and toxin extrusion protein</fullName>
    </recommendedName>
</protein>
<accession>R7TGB3</accession>
<evidence type="ECO:0000313" key="5">
    <source>
        <dbReference type="EnsemblMetazoa" id="CapteP186894"/>
    </source>
</evidence>
<reference evidence="4 6" key="2">
    <citation type="journal article" date="2013" name="Nature">
        <title>Insights into bilaterian evolution from three spiralian genomes.</title>
        <authorList>
            <person name="Simakov O."/>
            <person name="Marletaz F."/>
            <person name="Cho S.J."/>
            <person name="Edsinger-Gonzales E."/>
            <person name="Havlak P."/>
            <person name="Hellsten U."/>
            <person name="Kuo D.H."/>
            <person name="Larsson T."/>
            <person name="Lv J."/>
            <person name="Arendt D."/>
            <person name="Savage R."/>
            <person name="Osoegawa K."/>
            <person name="de Jong P."/>
            <person name="Grimwood J."/>
            <person name="Chapman J.A."/>
            <person name="Shapiro H."/>
            <person name="Aerts A."/>
            <person name="Otillar R.P."/>
            <person name="Terry A.Y."/>
            <person name="Boore J.L."/>
            <person name="Grigoriev I.V."/>
            <person name="Lindberg D.R."/>
            <person name="Seaver E.C."/>
            <person name="Weisblat D.A."/>
            <person name="Putnam N.H."/>
            <person name="Rokhsar D.S."/>
        </authorList>
    </citation>
    <scope>NUCLEOTIDE SEQUENCE</scope>
    <source>
        <strain evidence="4 6">I ESC-2004</strain>
    </source>
</reference>
<keyword evidence="2" id="KW-0812">Transmembrane</keyword>
<dbReference type="EMBL" id="AMQN01002794">
    <property type="status" value="NOT_ANNOTATED_CDS"/>
    <property type="molecule type" value="Genomic_DNA"/>
</dbReference>
<dbReference type="HOGENOM" id="CLU_012893_1_3_1"/>
<proteinExistence type="inferred from homology"/>
<evidence type="ECO:0000313" key="4">
    <source>
        <dbReference type="EMBL" id="ELT92532.1"/>
    </source>
</evidence>
<keyword evidence="2" id="KW-0472">Membrane</keyword>
<feature type="region of interest" description="Disordered" evidence="3">
    <location>
        <begin position="1"/>
        <end position="28"/>
    </location>
</feature>
<gene>
    <name evidence="4" type="ORF">CAPTEDRAFT_186894</name>
</gene>
<feature type="transmembrane region" description="Helical" evidence="2">
    <location>
        <begin position="274"/>
        <end position="293"/>
    </location>
</feature>
<feature type="transmembrane region" description="Helical" evidence="2">
    <location>
        <begin position="519"/>
        <end position="538"/>
    </location>
</feature>
<dbReference type="InterPro" id="IPR002528">
    <property type="entry name" value="MATE_fam"/>
</dbReference>
<dbReference type="GO" id="GO:0042910">
    <property type="term" value="F:xenobiotic transmembrane transporter activity"/>
    <property type="evidence" value="ECO:0007669"/>
    <property type="project" value="InterPro"/>
</dbReference>
<sequence>MLEPMKGYVGDYGEKMDEEKDLDEEKDSEMKPLLDRGIDLSNDPFTRFTPIDMRNMTWSFIQDLSYFCCKLTIKSPSLYTCKDIRSKLTNWRIFNFQRPCPQKCEISEFHNNQTFAVFCQIIIQPLAILFGGHMGRVALSTLGLANSIISVVCNTMFLGLTCACDTLFSQVKGSDNNVYLGILVQRSIVAFTLVTFIMYGINLNMATFLIATGQEPVVSVLVGRYLLWFMPAVPGETKSFFASGLVGVILALIFNILLVNVAEFGLNGSASAQDIAYVLSTAGYIMYIVRLDFHRQNWPAWNWRLFENWGEFFSLAIAGVFMKSLEVWAFEISVFMAVFTTLVPTTLYATLRNELPKIFTDDEEVIALAAELLPFVAFYNIFMNISIVMNGFLRGIGKQRVGSVVVTVGYYVIALPIGGSLMFLTPLRTKGIWIAFCATLVLNTFIYTIYLTRFVDWGELSRLAQKRTQGGRKPAEIDGTVHFPEFQHESVESLFTNESSNTADWMKAVMPRDLKIRSALYVAMPIAFFIFCVLFKLFNSYDEDAILMILQEYSIGLNSTTAFHLNTTLSE</sequence>
<feature type="transmembrane region" description="Helical" evidence="2">
    <location>
        <begin position="180"/>
        <end position="201"/>
    </location>
</feature>
<dbReference type="EMBL" id="AMQN01002792">
    <property type="status" value="NOT_ANNOTATED_CDS"/>
    <property type="molecule type" value="Genomic_DNA"/>
</dbReference>
<evidence type="ECO:0000256" key="1">
    <source>
        <dbReference type="ARBA" id="ARBA00010199"/>
    </source>
</evidence>
<feature type="transmembrane region" description="Helical" evidence="2">
    <location>
        <begin position="328"/>
        <end position="351"/>
    </location>
</feature>
<dbReference type="Proteomes" id="UP000014760">
    <property type="component" value="Unassembled WGS sequence"/>
</dbReference>
<dbReference type="PANTHER" id="PTHR11206">
    <property type="entry name" value="MULTIDRUG RESISTANCE PROTEIN"/>
    <property type="match status" value="1"/>
</dbReference>
<feature type="transmembrane region" description="Helical" evidence="2">
    <location>
        <begin position="147"/>
        <end position="168"/>
    </location>
</feature>
<dbReference type="EMBL" id="KB310082">
    <property type="protein sequence ID" value="ELT92532.1"/>
    <property type="molecule type" value="Genomic_DNA"/>
</dbReference>
<dbReference type="EMBL" id="AMQN01002793">
    <property type="status" value="NOT_ANNOTATED_CDS"/>
    <property type="molecule type" value="Genomic_DNA"/>
</dbReference>
<evidence type="ECO:0000256" key="2">
    <source>
        <dbReference type="RuleBase" id="RU004914"/>
    </source>
</evidence>
<reference evidence="6" key="1">
    <citation type="submission" date="2012-12" db="EMBL/GenBank/DDBJ databases">
        <authorList>
            <person name="Hellsten U."/>
            <person name="Grimwood J."/>
            <person name="Chapman J.A."/>
            <person name="Shapiro H."/>
            <person name="Aerts A."/>
            <person name="Otillar R.P."/>
            <person name="Terry A.Y."/>
            <person name="Boore J.L."/>
            <person name="Simakov O."/>
            <person name="Marletaz F."/>
            <person name="Cho S.-J."/>
            <person name="Edsinger-Gonzales E."/>
            <person name="Havlak P."/>
            <person name="Kuo D.-H."/>
            <person name="Larsson T."/>
            <person name="Lv J."/>
            <person name="Arendt D."/>
            <person name="Savage R."/>
            <person name="Osoegawa K."/>
            <person name="de Jong P."/>
            <person name="Lindberg D.R."/>
            <person name="Seaver E.C."/>
            <person name="Weisblat D.A."/>
            <person name="Putnam N.H."/>
            <person name="Grigoriev I.V."/>
            <person name="Rokhsar D.S."/>
        </authorList>
    </citation>
    <scope>NUCLEOTIDE SEQUENCE</scope>
    <source>
        <strain evidence="6">I ESC-2004</strain>
    </source>
</reference>
<dbReference type="GO" id="GO:0016020">
    <property type="term" value="C:membrane"/>
    <property type="evidence" value="ECO:0007669"/>
    <property type="project" value="InterPro"/>
</dbReference>
<dbReference type="Pfam" id="PF01554">
    <property type="entry name" value="MatE"/>
    <property type="match status" value="2"/>
</dbReference>
<keyword evidence="2" id="KW-1133">Transmembrane helix</keyword>